<evidence type="ECO:0000256" key="4">
    <source>
        <dbReference type="ARBA" id="ARBA00023136"/>
    </source>
</evidence>
<feature type="transmembrane region" description="Helical" evidence="5">
    <location>
        <begin position="41"/>
        <end position="62"/>
    </location>
</feature>
<feature type="transmembrane region" description="Helical" evidence="5">
    <location>
        <begin position="168"/>
        <end position="189"/>
    </location>
</feature>
<dbReference type="AlphaFoldDB" id="A0A9X2RG21"/>
<gene>
    <name evidence="6" type="ORF">NM125_03685</name>
</gene>
<feature type="transmembrane region" description="Helical" evidence="5">
    <location>
        <begin position="201"/>
        <end position="218"/>
    </location>
</feature>
<evidence type="ECO:0000256" key="2">
    <source>
        <dbReference type="ARBA" id="ARBA00022692"/>
    </source>
</evidence>
<accession>A0A9X2RG21</accession>
<dbReference type="Pfam" id="PF01925">
    <property type="entry name" value="TauE"/>
    <property type="match status" value="1"/>
</dbReference>
<keyword evidence="3 5" id="KW-1133">Transmembrane helix</keyword>
<keyword evidence="2 5" id="KW-0812">Transmembrane</keyword>
<feature type="transmembrane region" description="Helical" evidence="5">
    <location>
        <begin position="230"/>
        <end position="247"/>
    </location>
</feature>
<dbReference type="PANTHER" id="PTHR43701">
    <property type="entry name" value="MEMBRANE TRANSPORTER PROTEIN MJ0441-RELATED"/>
    <property type="match status" value="1"/>
</dbReference>
<dbReference type="GO" id="GO:0005886">
    <property type="term" value="C:plasma membrane"/>
    <property type="evidence" value="ECO:0007669"/>
    <property type="project" value="UniProtKB-SubCell"/>
</dbReference>
<feature type="transmembrane region" description="Helical" evidence="5">
    <location>
        <begin position="12"/>
        <end position="34"/>
    </location>
</feature>
<protein>
    <recommendedName>
        <fullName evidence="5">Probable membrane transporter protein</fullName>
    </recommendedName>
</protein>
<keyword evidence="4 5" id="KW-0472">Membrane</keyword>
<name>A0A9X2RG21_9BACT</name>
<sequence length="250" mass="26678">MWLAWCGALLIGISLGLLGSGGSILTVPVLIYLVGEPEKLAIAESLGIVAAISFIGSIPYVIKKEVHWVSLIFFGIPGMIGTYGGASLSQYISGNTQLMIFAGVMIIAAYMMIRERTKVSYKKPASIPKWVLVIEGLVVGVLTGLVGVGGGFLIIPALVLIGGLSMRVAVGTSLLIITLKSILGFYKYIDVLAMEGLEMNWELIGVFSLIGIAGSFVGNKISQKVPQKQLKTGFGYFLMVMGAYIIYTNF</sequence>
<evidence type="ECO:0000313" key="7">
    <source>
        <dbReference type="Proteomes" id="UP001139125"/>
    </source>
</evidence>
<comment type="caution">
    <text evidence="6">The sequence shown here is derived from an EMBL/GenBank/DDBJ whole genome shotgun (WGS) entry which is preliminary data.</text>
</comment>
<dbReference type="Proteomes" id="UP001139125">
    <property type="component" value="Unassembled WGS sequence"/>
</dbReference>
<evidence type="ECO:0000256" key="1">
    <source>
        <dbReference type="ARBA" id="ARBA00004141"/>
    </source>
</evidence>
<feature type="transmembrane region" description="Helical" evidence="5">
    <location>
        <begin position="68"/>
        <end position="86"/>
    </location>
</feature>
<comment type="subcellular location">
    <subcellularLocation>
        <location evidence="5">Cell membrane</location>
        <topology evidence="5">Multi-pass membrane protein</topology>
    </subcellularLocation>
    <subcellularLocation>
        <location evidence="1">Membrane</location>
        <topology evidence="1">Multi-pass membrane protein</topology>
    </subcellularLocation>
</comment>
<proteinExistence type="inferred from homology"/>
<evidence type="ECO:0000313" key="6">
    <source>
        <dbReference type="EMBL" id="MCP9290684.1"/>
    </source>
</evidence>
<keyword evidence="5" id="KW-1003">Cell membrane</keyword>
<comment type="similarity">
    <text evidence="5">Belongs to the 4-toluene sulfonate uptake permease (TSUP) (TC 2.A.102) family.</text>
</comment>
<reference evidence="6" key="1">
    <citation type="submission" date="2022-06" db="EMBL/GenBank/DDBJ databases">
        <title>Gracilimonas sp. CAU 1638 isolated from sea sediment.</title>
        <authorList>
            <person name="Kim W."/>
        </authorList>
    </citation>
    <scope>NUCLEOTIDE SEQUENCE</scope>
    <source>
        <strain evidence="6">CAU 1638</strain>
    </source>
</reference>
<organism evidence="6 7">
    <name type="scientific">Gracilimonas sediminicola</name>
    <dbReference type="NCBI Taxonomy" id="2952158"/>
    <lineage>
        <taxon>Bacteria</taxon>
        <taxon>Pseudomonadati</taxon>
        <taxon>Balneolota</taxon>
        <taxon>Balneolia</taxon>
        <taxon>Balneolales</taxon>
        <taxon>Balneolaceae</taxon>
        <taxon>Gracilimonas</taxon>
    </lineage>
</organism>
<dbReference type="RefSeq" id="WP_255132983.1">
    <property type="nucleotide sequence ID" value="NZ_JANDBC010000001.1"/>
</dbReference>
<dbReference type="PANTHER" id="PTHR43701:SF2">
    <property type="entry name" value="MEMBRANE TRANSPORTER PROTEIN YJNA-RELATED"/>
    <property type="match status" value="1"/>
</dbReference>
<feature type="transmembrane region" description="Helical" evidence="5">
    <location>
        <begin position="98"/>
        <end position="113"/>
    </location>
</feature>
<keyword evidence="7" id="KW-1185">Reference proteome</keyword>
<dbReference type="InterPro" id="IPR002781">
    <property type="entry name" value="TM_pro_TauE-like"/>
</dbReference>
<dbReference type="InterPro" id="IPR051598">
    <property type="entry name" value="TSUP/Inactive_protease-like"/>
</dbReference>
<feature type="transmembrane region" description="Helical" evidence="5">
    <location>
        <begin position="133"/>
        <end position="161"/>
    </location>
</feature>
<evidence type="ECO:0000256" key="5">
    <source>
        <dbReference type="RuleBase" id="RU363041"/>
    </source>
</evidence>
<evidence type="ECO:0000256" key="3">
    <source>
        <dbReference type="ARBA" id="ARBA00022989"/>
    </source>
</evidence>
<dbReference type="EMBL" id="JANDBC010000001">
    <property type="protein sequence ID" value="MCP9290684.1"/>
    <property type="molecule type" value="Genomic_DNA"/>
</dbReference>